<evidence type="ECO:0000313" key="1">
    <source>
        <dbReference type="EMBL" id="ACL46194.1"/>
    </source>
</evidence>
<reference evidence="1" key="1">
    <citation type="submission" date="2009-01" db="EMBL/GenBank/DDBJ databases">
        <title>Complete sequence of chromosome Cyanothece sp. PCC 7425.</title>
        <authorList>
            <consortium name="US DOE Joint Genome Institute"/>
            <person name="Lucas S."/>
            <person name="Copeland A."/>
            <person name="Lapidus A."/>
            <person name="Glavina del Rio T."/>
            <person name="Dalin E."/>
            <person name="Tice H."/>
            <person name="Bruce D."/>
            <person name="Goodwin L."/>
            <person name="Pitluck S."/>
            <person name="Sims D."/>
            <person name="Meineke L."/>
            <person name="Brettin T."/>
            <person name="Detter J.C."/>
            <person name="Han C."/>
            <person name="Larimer F."/>
            <person name="Land M."/>
            <person name="Hauser L."/>
            <person name="Kyrpides N."/>
            <person name="Ovchinnikova G."/>
            <person name="Liberton M."/>
            <person name="Stoeckel J."/>
            <person name="Banerjee A."/>
            <person name="Singh A."/>
            <person name="Page L."/>
            <person name="Sato H."/>
            <person name="Zhao L."/>
            <person name="Sherman L."/>
            <person name="Pakrasi H."/>
            <person name="Richardson P."/>
        </authorList>
    </citation>
    <scope>NUCLEOTIDE SEQUENCE</scope>
    <source>
        <strain evidence="1">PCC 7425</strain>
    </source>
</reference>
<protein>
    <submittedName>
        <fullName evidence="1">Uncharacterized protein</fullName>
    </submittedName>
</protein>
<dbReference type="STRING" id="395961.Cyan7425_3877"/>
<dbReference type="EMBL" id="CP001344">
    <property type="protein sequence ID" value="ACL46194.1"/>
    <property type="molecule type" value="Genomic_DNA"/>
</dbReference>
<organism evidence="1">
    <name type="scientific">Cyanothece sp. (strain PCC 7425 / ATCC 29141)</name>
    <dbReference type="NCBI Taxonomy" id="395961"/>
    <lineage>
        <taxon>Bacteria</taxon>
        <taxon>Bacillati</taxon>
        <taxon>Cyanobacteriota</taxon>
        <taxon>Cyanophyceae</taxon>
        <taxon>Gomontiellales</taxon>
        <taxon>Cyanothecaceae</taxon>
        <taxon>Cyanothece</taxon>
    </lineage>
</organism>
<name>B8HUJ2_CYAP4</name>
<dbReference type="KEGG" id="cyn:Cyan7425_3877"/>
<dbReference type="HOGENOM" id="CLU_2435898_0_0_3"/>
<accession>B8HUJ2</accession>
<proteinExistence type="predicted"/>
<sequence>MIIQFEGFNQGYQNFANNAYKYWTRINYYNYSLDIDRINFGNWKPIKHPRIFPSSLIDLYISHYFAGSRECLAIPAIKHPLTAVKIANNN</sequence>
<dbReference type="AlphaFoldDB" id="B8HUJ2"/>
<gene>
    <name evidence="1" type="ordered locus">Cyan7425_3877</name>
</gene>